<gene>
    <name evidence="3" type="ORF">LQ567_15995</name>
</gene>
<evidence type="ECO:0000313" key="3">
    <source>
        <dbReference type="EMBL" id="MCD2424282.1"/>
    </source>
</evidence>
<feature type="signal peptide" evidence="1">
    <location>
        <begin position="1"/>
        <end position="23"/>
    </location>
</feature>
<dbReference type="RefSeq" id="WP_231005804.1">
    <property type="nucleotide sequence ID" value="NZ_JAJNEC010000005.1"/>
</dbReference>
<evidence type="ECO:0000256" key="1">
    <source>
        <dbReference type="SAM" id="SignalP"/>
    </source>
</evidence>
<dbReference type="Gene3D" id="3.40.50.1110">
    <property type="entry name" value="SGNH hydrolase"/>
    <property type="match status" value="1"/>
</dbReference>
<accession>A0ABS8PT94</accession>
<comment type="caution">
    <text evidence="3">The sequence shown here is derived from an EMBL/GenBank/DDBJ whole genome shotgun (WGS) entry which is preliminary data.</text>
</comment>
<sequence length="309" mass="33984">MKNKTYRIIMLLLLLAGFSTGHTQETDKKTVRLFLIGNSFSQNATRYLPQLAKEGGFALSIGRAELGGCSLQRHWELVEAAEAGDPKGKAYNGKSLKELLGSGTWDVVTLQQASILSGDSNTYKPYARKLVEYIHRLQPTATILLHQTWPYRTDAPSFSQISGGGHAQSAEAMWKQSRAAYHTTAAALQLVLIPVGDAFFAAQQKRNTAFEKDASFKPGQAVFPDLPDQAHSLHVGYFYNKKKQLDLDTHHASAAGCYLAGLVWYKVLFGASPLRTVFKPDTVGDGFAKELRIIADRVASGTDHAQVRR</sequence>
<evidence type="ECO:0000313" key="4">
    <source>
        <dbReference type="Proteomes" id="UP001199816"/>
    </source>
</evidence>
<feature type="domain" description="DUF4886" evidence="2">
    <location>
        <begin position="34"/>
        <end position="156"/>
    </location>
</feature>
<dbReference type="SUPFAM" id="SSF52266">
    <property type="entry name" value="SGNH hydrolase"/>
    <property type="match status" value="1"/>
</dbReference>
<feature type="chain" id="PRO_5045247459" evidence="1">
    <location>
        <begin position="24"/>
        <end position="309"/>
    </location>
</feature>
<protein>
    <submittedName>
        <fullName evidence="3">DUF4886 domain-containing protein</fullName>
    </submittedName>
</protein>
<dbReference type="Pfam" id="PF16227">
    <property type="entry name" value="DUF4886"/>
    <property type="match status" value="1"/>
</dbReference>
<evidence type="ECO:0000259" key="2">
    <source>
        <dbReference type="Pfam" id="PF16227"/>
    </source>
</evidence>
<dbReference type="Proteomes" id="UP001199816">
    <property type="component" value="Unassembled WGS sequence"/>
</dbReference>
<organism evidence="3 4">
    <name type="scientific">Niabella pedocola</name>
    <dbReference type="NCBI Taxonomy" id="1752077"/>
    <lineage>
        <taxon>Bacteria</taxon>
        <taxon>Pseudomonadati</taxon>
        <taxon>Bacteroidota</taxon>
        <taxon>Chitinophagia</taxon>
        <taxon>Chitinophagales</taxon>
        <taxon>Chitinophagaceae</taxon>
        <taxon>Niabella</taxon>
    </lineage>
</organism>
<dbReference type="InterPro" id="IPR036514">
    <property type="entry name" value="SGNH_hydro_sf"/>
</dbReference>
<dbReference type="EMBL" id="JAJNEC010000005">
    <property type="protein sequence ID" value="MCD2424282.1"/>
    <property type="molecule type" value="Genomic_DNA"/>
</dbReference>
<keyword evidence="4" id="KW-1185">Reference proteome</keyword>
<name>A0ABS8PT94_9BACT</name>
<reference evidence="3 4" key="1">
    <citation type="submission" date="2021-11" db="EMBL/GenBank/DDBJ databases">
        <title>Genomic of Niabella pedocola.</title>
        <authorList>
            <person name="Wu T."/>
        </authorList>
    </citation>
    <scope>NUCLEOTIDE SEQUENCE [LARGE SCALE GENOMIC DNA]</scope>
    <source>
        <strain evidence="3 4">JCM 31011</strain>
    </source>
</reference>
<proteinExistence type="predicted"/>
<keyword evidence="1" id="KW-0732">Signal</keyword>
<dbReference type="InterPro" id="IPR032616">
    <property type="entry name" value="DUF4886"/>
</dbReference>